<comment type="caution">
    <text evidence="1">The sequence shown here is derived from an EMBL/GenBank/DDBJ whole genome shotgun (WGS) entry which is preliminary data.</text>
</comment>
<sequence>FEQLNEAIKGLPEGVQNAMKAAIKEASGDARAAAAAAAKANKVYYIKKVDNSGNSVTIKGDSSSEKIDGEEKAILTLSKQSIMIICSGTTEVVDSYWHIIGGEYVKMEEIVKEGNETQGKILNLLILFKKALKKMSNLDLKED</sequence>
<feature type="non-terminal residue" evidence="1">
    <location>
        <position position="1"/>
    </location>
</feature>
<accession>A0A0F8Z6S9</accession>
<gene>
    <name evidence="1" type="ORF">LCGC14_3070640</name>
</gene>
<dbReference type="AlphaFoldDB" id="A0A0F8Z6S9"/>
<reference evidence="1" key="1">
    <citation type="journal article" date="2015" name="Nature">
        <title>Complex archaea that bridge the gap between prokaryotes and eukaryotes.</title>
        <authorList>
            <person name="Spang A."/>
            <person name="Saw J.H."/>
            <person name="Jorgensen S.L."/>
            <person name="Zaremba-Niedzwiedzka K."/>
            <person name="Martijn J."/>
            <person name="Lind A.E."/>
            <person name="van Eijk R."/>
            <person name="Schleper C."/>
            <person name="Guy L."/>
            <person name="Ettema T.J."/>
        </authorList>
    </citation>
    <scope>NUCLEOTIDE SEQUENCE</scope>
</reference>
<evidence type="ECO:0000313" key="1">
    <source>
        <dbReference type="EMBL" id="KKK55826.1"/>
    </source>
</evidence>
<name>A0A0F8Z6S9_9ZZZZ</name>
<organism evidence="1">
    <name type="scientific">marine sediment metagenome</name>
    <dbReference type="NCBI Taxonomy" id="412755"/>
    <lineage>
        <taxon>unclassified sequences</taxon>
        <taxon>metagenomes</taxon>
        <taxon>ecological metagenomes</taxon>
    </lineage>
</organism>
<proteinExistence type="predicted"/>
<protein>
    <submittedName>
        <fullName evidence="1">Uncharacterized protein</fullName>
    </submittedName>
</protein>
<dbReference type="EMBL" id="LAZR01065304">
    <property type="protein sequence ID" value="KKK55826.1"/>
    <property type="molecule type" value="Genomic_DNA"/>
</dbReference>